<dbReference type="Gene3D" id="1.10.260.40">
    <property type="entry name" value="lambda repressor-like DNA-binding domains"/>
    <property type="match status" value="1"/>
</dbReference>
<dbReference type="Proteomes" id="UP000031163">
    <property type="component" value="Chromosome"/>
</dbReference>
<dbReference type="GeneID" id="74432339"/>
<dbReference type="SUPFAM" id="SSF47413">
    <property type="entry name" value="lambda repressor-like DNA-binding domains"/>
    <property type="match status" value="1"/>
</dbReference>
<dbReference type="InterPro" id="IPR010982">
    <property type="entry name" value="Lambda_DNA-bd_dom_sf"/>
</dbReference>
<sequence>MGLDVYKLDSITNERIVINGTLKDKILLNTKIKRGSEKEIIGEILPQITNILGFKPFYHNGGNHIIFKNPKTDENLYCIEWHFAMNTKENIVKKVCKELDITQAELGRQLDVPASTINTWASGKIPKMAEVALTLMLENKQQKEILETIKKARDFIGRI</sequence>
<dbReference type="EMBL" id="CP007770">
    <property type="protein sequence ID" value="AJC87771.1"/>
    <property type="molecule type" value="Genomic_DNA"/>
</dbReference>
<dbReference type="HOGENOM" id="CLU_1657584_0_0_7"/>
<evidence type="ECO:0000313" key="2">
    <source>
        <dbReference type="Proteomes" id="UP000031163"/>
    </source>
</evidence>
<dbReference type="RefSeq" id="WP_232012935.1">
    <property type="nucleotide sequence ID" value="NZ_CP007770.1"/>
</dbReference>
<dbReference type="AlphaFoldDB" id="A0A0A8H157"/>
<accession>A0A0A8H157</accession>
<protein>
    <submittedName>
        <fullName evidence="1">Uncharacterized protein</fullName>
    </submittedName>
</protein>
<name>A0A0A8H157_9BACT</name>
<organism evidence="1 2">
    <name type="scientific">Campylobacter insulaenigrae NCTC 12927</name>
    <dbReference type="NCBI Taxonomy" id="1031564"/>
    <lineage>
        <taxon>Bacteria</taxon>
        <taxon>Pseudomonadati</taxon>
        <taxon>Campylobacterota</taxon>
        <taxon>Epsilonproteobacteria</taxon>
        <taxon>Campylobacterales</taxon>
        <taxon>Campylobacteraceae</taxon>
        <taxon>Campylobacter</taxon>
    </lineage>
</organism>
<dbReference type="STRING" id="1031564.CINS_0807"/>
<dbReference type="KEGG" id="cis:CINS_0807"/>
<gene>
    <name evidence="1" type="ORF">CINS_0807</name>
</gene>
<dbReference type="GO" id="GO:0003677">
    <property type="term" value="F:DNA binding"/>
    <property type="evidence" value="ECO:0007669"/>
    <property type="project" value="InterPro"/>
</dbReference>
<dbReference type="InterPro" id="IPR001387">
    <property type="entry name" value="Cro/C1-type_HTH"/>
</dbReference>
<dbReference type="CDD" id="cd00093">
    <property type="entry name" value="HTH_XRE"/>
    <property type="match status" value="1"/>
</dbReference>
<evidence type="ECO:0000313" key="1">
    <source>
        <dbReference type="EMBL" id="AJC87771.1"/>
    </source>
</evidence>
<proteinExistence type="predicted"/>
<reference evidence="1 2" key="1">
    <citation type="journal article" date="2014" name="Genome Biol. Evol.">
        <title>Comparative Genomics of the Campylobacter lari Group.</title>
        <authorList>
            <person name="Miller W.G."/>
            <person name="Yee E."/>
            <person name="Chapman M.H."/>
            <person name="Smith T.P."/>
            <person name="Bono J.L."/>
            <person name="Huynh S."/>
            <person name="Parker C.T."/>
            <person name="Vandamme P."/>
            <person name="Luong K."/>
            <person name="Korlach J."/>
        </authorList>
    </citation>
    <scope>NUCLEOTIDE SEQUENCE [LARGE SCALE GENOMIC DNA]</scope>
    <source>
        <strain evidence="1 2">NCTC 12927</strain>
    </source>
</reference>